<reference evidence="2 3" key="1">
    <citation type="submission" date="2023-07" db="EMBL/GenBank/DDBJ databases">
        <title>Genomic Encyclopedia of Type Strains, Phase IV (KMG-IV): sequencing the most valuable type-strain genomes for metagenomic binning, comparative biology and taxonomic classification.</title>
        <authorList>
            <person name="Goeker M."/>
        </authorList>
    </citation>
    <scope>NUCLEOTIDE SEQUENCE [LARGE SCALE GENOMIC DNA]</scope>
    <source>
        <strain evidence="2 3">DSM 19922</strain>
    </source>
</reference>
<dbReference type="Proteomes" id="UP001244552">
    <property type="component" value="Unassembled WGS sequence"/>
</dbReference>
<name>A0ABU0MS94_9PROT</name>
<sequence>MKAASTPSRGAVRAILLAVTAFAALSLQPGAARAQTPDPDAFYQMMSNQLGILKYCKGKGFPSEKAVATYEKYMAAMPAPKDAGKAALYLRKGQEGVIYNGEASQIRLEQMAEGTSQTPEEFCKSYDENAKAFEGTP</sequence>
<proteinExistence type="predicted"/>
<comment type="caution">
    <text evidence="2">The sequence shown here is derived from an EMBL/GenBank/DDBJ whole genome shotgun (WGS) entry which is preliminary data.</text>
</comment>
<dbReference type="EMBL" id="JAUSVU010000022">
    <property type="protein sequence ID" value="MDQ0535981.1"/>
    <property type="molecule type" value="Genomic_DNA"/>
</dbReference>
<keyword evidence="1" id="KW-0732">Signal</keyword>
<keyword evidence="3" id="KW-1185">Reference proteome</keyword>
<evidence type="ECO:0000313" key="3">
    <source>
        <dbReference type="Proteomes" id="UP001244552"/>
    </source>
</evidence>
<evidence type="ECO:0000313" key="2">
    <source>
        <dbReference type="EMBL" id="MDQ0535981.1"/>
    </source>
</evidence>
<feature type="signal peptide" evidence="1">
    <location>
        <begin position="1"/>
        <end position="23"/>
    </location>
</feature>
<organism evidence="2 3">
    <name type="scientific">Azospirillum picis</name>
    <dbReference type="NCBI Taxonomy" id="488438"/>
    <lineage>
        <taxon>Bacteria</taxon>
        <taxon>Pseudomonadati</taxon>
        <taxon>Pseudomonadota</taxon>
        <taxon>Alphaproteobacteria</taxon>
        <taxon>Rhodospirillales</taxon>
        <taxon>Azospirillaceae</taxon>
        <taxon>Azospirillum</taxon>
    </lineage>
</organism>
<gene>
    <name evidence="2" type="ORF">QO018_004872</name>
</gene>
<dbReference type="RefSeq" id="WP_209988243.1">
    <property type="nucleotide sequence ID" value="NZ_JAGINO010000024.1"/>
</dbReference>
<feature type="chain" id="PRO_5045055788" evidence="1">
    <location>
        <begin position="24"/>
        <end position="137"/>
    </location>
</feature>
<protein>
    <submittedName>
        <fullName evidence="2">Uncharacterized protein</fullName>
    </submittedName>
</protein>
<accession>A0ABU0MS94</accession>
<evidence type="ECO:0000256" key="1">
    <source>
        <dbReference type="SAM" id="SignalP"/>
    </source>
</evidence>